<organism evidence="1">
    <name type="scientific">Anguilla anguilla</name>
    <name type="common">European freshwater eel</name>
    <name type="synonym">Muraena anguilla</name>
    <dbReference type="NCBI Taxonomy" id="7936"/>
    <lineage>
        <taxon>Eukaryota</taxon>
        <taxon>Metazoa</taxon>
        <taxon>Chordata</taxon>
        <taxon>Craniata</taxon>
        <taxon>Vertebrata</taxon>
        <taxon>Euteleostomi</taxon>
        <taxon>Actinopterygii</taxon>
        <taxon>Neopterygii</taxon>
        <taxon>Teleostei</taxon>
        <taxon>Anguilliformes</taxon>
        <taxon>Anguillidae</taxon>
        <taxon>Anguilla</taxon>
    </lineage>
</organism>
<name>A0A0E9WJE2_ANGAN</name>
<reference evidence="1" key="1">
    <citation type="submission" date="2014-11" db="EMBL/GenBank/DDBJ databases">
        <authorList>
            <person name="Amaro Gonzalez C."/>
        </authorList>
    </citation>
    <scope>NUCLEOTIDE SEQUENCE</scope>
</reference>
<accession>A0A0E9WJE2</accession>
<evidence type="ECO:0000313" key="1">
    <source>
        <dbReference type="EMBL" id="JAH90462.1"/>
    </source>
</evidence>
<dbReference type="AlphaFoldDB" id="A0A0E9WJE2"/>
<protein>
    <submittedName>
        <fullName evidence="1">Uncharacterized protein</fullName>
    </submittedName>
</protein>
<proteinExistence type="predicted"/>
<dbReference type="EMBL" id="GBXM01018115">
    <property type="protein sequence ID" value="JAH90462.1"/>
    <property type="molecule type" value="Transcribed_RNA"/>
</dbReference>
<reference evidence="1" key="2">
    <citation type="journal article" date="2015" name="Fish Shellfish Immunol.">
        <title>Early steps in the European eel (Anguilla anguilla)-Vibrio vulnificus interaction in the gills: Role of the RtxA13 toxin.</title>
        <authorList>
            <person name="Callol A."/>
            <person name="Pajuelo D."/>
            <person name="Ebbesson L."/>
            <person name="Teles M."/>
            <person name="MacKenzie S."/>
            <person name="Amaro C."/>
        </authorList>
    </citation>
    <scope>NUCLEOTIDE SEQUENCE</scope>
</reference>
<sequence>MLGTARQHSLKYCSSVTSLMRCNPRHYPSSSAARPLADILSTIITKWTQLVERAALTEKSDGKGGVSMTCANLYKVKPSLGSYKNK</sequence>